<dbReference type="RefSeq" id="WP_006973643.1">
    <property type="nucleotide sequence ID" value="NZ_ABCS01000050.1"/>
</dbReference>
<keyword evidence="1" id="KW-0732">Signal</keyword>
<dbReference type="PROSITE" id="PS51257">
    <property type="entry name" value="PROKAR_LIPOPROTEIN"/>
    <property type="match status" value="1"/>
</dbReference>
<keyword evidence="3" id="KW-1185">Reference proteome</keyword>
<dbReference type="EMBL" id="ABCS01000050">
    <property type="protein sequence ID" value="EDM77203.1"/>
    <property type="molecule type" value="Genomic_DNA"/>
</dbReference>
<dbReference type="Proteomes" id="UP000005801">
    <property type="component" value="Unassembled WGS sequence"/>
</dbReference>
<feature type="signal peptide" evidence="1">
    <location>
        <begin position="1"/>
        <end position="22"/>
    </location>
</feature>
<feature type="chain" id="PRO_5002697580" description="Lipoprotein" evidence="1">
    <location>
        <begin position="23"/>
        <end position="557"/>
    </location>
</feature>
<proteinExistence type="predicted"/>
<organism evidence="2 3">
    <name type="scientific">Plesiocystis pacifica SIR-1</name>
    <dbReference type="NCBI Taxonomy" id="391625"/>
    <lineage>
        <taxon>Bacteria</taxon>
        <taxon>Pseudomonadati</taxon>
        <taxon>Myxococcota</taxon>
        <taxon>Polyangia</taxon>
        <taxon>Nannocystales</taxon>
        <taxon>Nannocystaceae</taxon>
        <taxon>Plesiocystis</taxon>
    </lineage>
</organism>
<evidence type="ECO:0008006" key="4">
    <source>
        <dbReference type="Google" id="ProtNLM"/>
    </source>
</evidence>
<dbReference type="eggNOG" id="COG1470">
    <property type="taxonomic scope" value="Bacteria"/>
</dbReference>
<evidence type="ECO:0000256" key="1">
    <source>
        <dbReference type="SAM" id="SignalP"/>
    </source>
</evidence>
<name>A6GAA1_9BACT</name>
<dbReference type="STRING" id="391625.PPSIR1_26678"/>
<evidence type="ECO:0000313" key="2">
    <source>
        <dbReference type="EMBL" id="EDM77203.1"/>
    </source>
</evidence>
<protein>
    <recommendedName>
        <fullName evidence="4">Lipoprotein</fullName>
    </recommendedName>
</protein>
<accession>A6GAA1</accession>
<sequence>MSRRVRSFLVSSIALASPLLTAGCNAGVKPVELEGSFEAENQLQLAVNKDVDILLVIDNSGSMAAEQANLAANFGAMIDILEEPAVKANYRIGVTTTDNGNPWCPPGQTTPEGGKFVASSCRERLGDFVFEGAGDPVDAQVQACLEICDHESIELLPTFSFVDDAELPRPWLERIEGQSNVGGGLGTAEAFACLAPQGINGCGFESPLESMYLALARAQNPGEDNYGFLRDSAILAVITISDEADCSYDKDWASIFEAEGSKTFWEDPDEPFPTSALCWNAGVDCAGDPSSYDECVAVNYAEDGSPTGNPDDAVLLPVSRFVDQLAGIENAKRALNPDQDVIVTLIGGVDENGEVVYADALDPEQQANFGIGPGCEGASGEFAVPPVRQREVVEAFGGEMFSICGADYTGPLETIADRIRDQIQPACYGRCVADTEPEVPFIQPSCEVEEELADGTVNAIVECEREGEWGPYANDPEIGGYRLPEGAKVCYALLTDADESSEDPLDDMSEECVELNFNMEFEITRRPGFPAAGGTSVSANCVTVDEPEAVCPGIGAA</sequence>
<dbReference type="OrthoDB" id="5490458at2"/>
<dbReference type="AlphaFoldDB" id="A6GAA1"/>
<reference evidence="2 3" key="1">
    <citation type="submission" date="2007-06" db="EMBL/GenBank/DDBJ databases">
        <authorList>
            <person name="Shimkets L."/>
            <person name="Ferriera S."/>
            <person name="Johnson J."/>
            <person name="Kravitz S."/>
            <person name="Beeson K."/>
            <person name="Sutton G."/>
            <person name="Rogers Y.-H."/>
            <person name="Friedman R."/>
            <person name="Frazier M."/>
            <person name="Venter J.C."/>
        </authorList>
    </citation>
    <scope>NUCLEOTIDE SEQUENCE [LARGE SCALE GENOMIC DNA]</scope>
    <source>
        <strain evidence="2 3">SIR-1</strain>
    </source>
</reference>
<evidence type="ECO:0000313" key="3">
    <source>
        <dbReference type="Proteomes" id="UP000005801"/>
    </source>
</evidence>
<comment type="caution">
    <text evidence="2">The sequence shown here is derived from an EMBL/GenBank/DDBJ whole genome shotgun (WGS) entry which is preliminary data.</text>
</comment>
<gene>
    <name evidence="2" type="ORF">PPSIR1_26678</name>
</gene>